<protein>
    <submittedName>
        <fullName evidence="1">Uncharacterized protein</fullName>
    </submittedName>
</protein>
<reference evidence="1" key="1">
    <citation type="submission" date="2013-04" db="EMBL/GenBank/DDBJ databases">
        <title>The genome sequencing project of 58 acetic acid bacteria.</title>
        <authorList>
            <person name="Okamoto-Kainuma A."/>
            <person name="Ishikawa M."/>
            <person name="Umino S."/>
            <person name="Koizumi Y."/>
            <person name="Shiwa Y."/>
            <person name="Yoshikawa H."/>
            <person name="Matsutani M."/>
            <person name="Matsushita K."/>
        </authorList>
    </citation>
    <scope>NUCLEOTIDE SEQUENCE</scope>
    <source>
        <strain evidence="1">DSM 14337</strain>
    </source>
</reference>
<dbReference type="EMBL" id="BAPF01000015">
    <property type="protein sequence ID" value="GBQ78045.1"/>
    <property type="molecule type" value="Genomic_DNA"/>
</dbReference>
<evidence type="ECO:0000313" key="2">
    <source>
        <dbReference type="Proteomes" id="UP001065047"/>
    </source>
</evidence>
<accession>A0ABQ0PQ98</accession>
<evidence type="ECO:0000313" key="1">
    <source>
        <dbReference type="EMBL" id="GBQ78045.1"/>
    </source>
</evidence>
<gene>
    <name evidence="1" type="ORF">AA14337_1005</name>
</gene>
<comment type="caution">
    <text evidence="1">The sequence shown here is derived from an EMBL/GenBank/DDBJ whole genome shotgun (WGS) entry which is preliminary data.</text>
</comment>
<proteinExistence type="predicted"/>
<dbReference type="RefSeq" id="WP_061506503.1">
    <property type="nucleotide sequence ID" value="NZ_BAPF01000015.1"/>
</dbReference>
<name>A0ABQ0PQ98_9PROT</name>
<sequence>MTIETSETRGRRLFQDQAAGVVVQTINEFRFHDEISKLAAQEAALETAMDQIDKVRDFLSRPQNILGSELTKHGEIAEQVEVGIRNARQALAQETMTATFDNVHRTGPVDYVINGTGVQSKFINGISANLNHVLNHLNTYSGFTADGSYYIIPKDTYDAIQVLLNGGHIEGLKASTEEAIKALVKQIEAQTGKPFSEAVQSSVVNYHDVQVYKAPTTLDNEQQDLANKNEELKDKIVDDHKPSLQGGAQAALVGGAVGGTLSLATGLYAKYKAGKNVFKGDFTAADWQEVGLDTAKGAAGGAVAAGSIYLMTNYAGMAAPFAASVVSAAKGMASLVEDYRKGDISFDEFFDLGMIVCAESAIVGVSTAVGQALIPIPILGAVIGSLAGKMVAEFTTGQNDKVAQRLRDDMKAFKSKLDGKMKEVLATITAEFDRLNKLTDAAFDFRLNTNLIDRSVDLAVAYGVKADKIIINEAALDTFMLE</sequence>
<dbReference type="GeneID" id="29557943"/>
<keyword evidence="2" id="KW-1185">Reference proteome</keyword>
<organism evidence="1 2">
    <name type="scientific">Acetobacter malorum DSM 14337</name>
    <dbReference type="NCBI Taxonomy" id="1307910"/>
    <lineage>
        <taxon>Bacteria</taxon>
        <taxon>Pseudomonadati</taxon>
        <taxon>Pseudomonadota</taxon>
        <taxon>Alphaproteobacteria</taxon>
        <taxon>Acetobacterales</taxon>
        <taxon>Acetobacteraceae</taxon>
        <taxon>Acetobacter</taxon>
    </lineage>
</organism>
<dbReference type="Proteomes" id="UP001065047">
    <property type="component" value="Unassembled WGS sequence"/>
</dbReference>